<dbReference type="Proteomes" id="UP000198211">
    <property type="component" value="Unassembled WGS sequence"/>
</dbReference>
<feature type="domain" description="DUF6818" evidence="2">
    <location>
        <begin position="26"/>
        <end position="100"/>
    </location>
</feature>
<dbReference type="OrthoDB" id="127587at2759"/>
<comment type="caution">
    <text evidence="3">The sequence shown here is derived from an EMBL/GenBank/DDBJ whole genome shotgun (WGS) entry which is preliminary data.</text>
</comment>
<evidence type="ECO:0000259" key="2">
    <source>
        <dbReference type="Pfam" id="PF20681"/>
    </source>
</evidence>
<dbReference type="InterPro" id="IPR049203">
    <property type="entry name" value="DUF6818"/>
</dbReference>
<protein>
    <recommendedName>
        <fullName evidence="2">DUF6818 domain-containing protein</fullName>
    </recommendedName>
</protein>
<name>A0A225V1D0_9STRA</name>
<proteinExistence type="predicted"/>
<dbReference type="Pfam" id="PF20681">
    <property type="entry name" value="DUF6818"/>
    <property type="match status" value="1"/>
</dbReference>
<feature type="signal peptide" evidence="1">
    <location>
        <begin position="1"/>
        <end position="19"/>
    </location>
</feature>
<dbReference type="EMBL" id="NBNE01008668">
    <property type="protein sequence ID" value="OWY99240.1"/>
    <property type="molecule type" value="Genomic_DNA"/>
</dbReference>
<evidence type="ECO:0000313" key="4">
    <source>
        <dbReference type="Proteomes" id="UP000198211"/>
    </source>
</evidence>
<evidence type="ECO:0000256" key="1">
    <source>
        <dbReference type="SAM" id="SignalP"/>
    </source>
</evidence>
<dbReference type="PANTHER" id="PTHR34409:SF1">
    <property type="entry name" value="MYB-LIKE DOMAIN-CONTAINING PROTEIN"/>
    <property type="match status" value="1"/>
</dbReference>
<reference evidence="4" key="1">
    <citation type="submission" date="2017-03" db="EMBL/GenBank/DDBJ databases">
        <title>Phytopthora megakarya and P. palmivora, two closely related causual agents of cacao black pod achieved similar genome size and gene model numbers by different mechanisms.</title>
        <authorList>
            <person name="Ali S."/>
            <person name="Shao J."/>
            <person name="Larry D.J."/>
            <person name="Kronmiller B."/>
            <person name="Shen D."/>
            <person name="Strem M.D."/>
            <person name="Melnick R.L."/>
            <person name="Guiltinan M.J."/>
            <person name="Tyler B.M."/>
            <person name="Meinhardt L.W."/>
            <person name="Bailey B.A."/>
        </authorList>
    </citation>
    <scope>NUCLEOTIDE SEQUENCE [LARGE SCALE GENOMIC DNA]</scope>
    <source>
        <strain evidence="4">zdho120</strain>
    </source>
</reference>
<keyword evidence="1" id="KW-0732">Signal</keyword>
<sequence>MTFYLMAWLTCLSPLGVLGIVEDILPFGAEQWQDAASQFNTNIPAGWTERDGDSLKRNFQKLVCVPKPTGDGTCPEEVRRAKRLQYAIEAAMAVVDLNDDFVEAALQSCPTVLFTRLELKRTLMLTEQQVLQHQRRLRSMYLKLQVTHQLHLPHCRLQHEPEWSRRS</sequence>
<evidence type="ECO:0000313" key="3">
    <source>
        <dbReference type="EMBL" id="OWY99240.1"/>
    </source>
</evidence>
<accession>A0A225V1D0</accession>
<dbReference type="AlphaFoldDB" id="A0A225V1D0"/>
<keyword evidence="4" id="KW-1185">Reference proteome</keyword>
<gene>
    <name evidence="3" type="ORF">PHMEG_00029790</name>
</gene>
<organism evidence="3 4">
    <name type="scientific">Phytophthora megakarya</name>
    <dbReference type="NCBI Taxonomy" id="4795"/>
    <lineage>
        <taxon>Eukaryota</taxon>
        <taxon>Sar</taxon>
        <taxon>Stramenopiles</taxon>
        <taxon>Oomycota</taxon>
        <taxon>Peronosporomycetes</taxon>
        <taxon>Peronosporales</taxon>
        <taxon>Peronosporaceae</taxon>
        <taxon>Phytophthora</taxon>
    </lineage>
</organism>
<dbReference type="PANTHER" id="PTHR34409">
    <property type="entry name" value="SET DOMAIN-CONTAINING PROTEIN"/>
    <property type="match status" value="1"/>
</dbReference>
<feature type="chain" id="PRO_5012375336" description="DUF6818 domain-containing protein" evidence="1">
    <location>
        <begin position="20"/>
        <end position="167"/>
    </location>
</feature>